<organism evidence="1 2">
    <name type="scientific">Choristoneura fumiferana</name>
    <name type="common">Spruce budworm moth</name>
    <name type="synonym">Archips fumiferana</name>
    <dbReference type="NCBI Taxonomy" id="7141"/>
    <lineage>
        <taxon>Eukaryota</taxon>
        <taxon>Metazoa</taxon>
        <taxon>Ecdysozoa</taxon>
        <taxon>Arthropoda</taxon>
        <taxon>Hexapoda</taxon>
        <taxon>Insecta</taxon>
        <taxon>Pterygota</taxon>
        <taxon>Neoptera</taxon>
        <taxon>Endopterygota</taxon>
        <taxon>Lepidoptera</taxon>
        <taxon>Glossata</taxon>
        <taxon>Ditrysia</taxon>
        <taxon>Tortricoidea</taxon>
        <taxon>Tortricidae</taxon>
        <taxon>Tortricinae</taxon>
        <taxon>Choristoneura</taxon>
    </lineage>
</organism>
<proteinExistence type="predicted"/>
<protein>
    <submittedName>
        <fullName evidence="1">Uncharacterized protein</fullName>
    </submittedName>
</protein>
<evidence type="ECO:0000313" key="2">
    <source>
        <dbReference type="Proteomes" id="UP001064048"/>
    </source>
</evidence>
<keyword evidence="2" id="KW-1185">Reference proteome</keyword>
<evidence type="ECO:0000313" key="1">
    <source>
        <dbReference type="EMBL" id="KAI8442302.1"/>
    </source>
</evidence>
<dbReference type="EMBL" id="CM046109">
    <property type="protein sequence ID" value="KAI8442302.1"/>
    <property type="molecule type" value="Genomic_DNA"/>
</dbReference>
<gene>
    <name evidence="1" type="ORF">MSG28_005850</name>
</gene>
<name>A0ACC0L181_CHOFU</name>
<dbReference type="Proteomes" id="UP001064048">
    <property type="component" value="Chromosome 9"/>
</dbReference>
<accession>A0ACC0L181</accession>
<reference evidence="1 2" key="1">
    <citation type="journal article" date="2022" name="Genome Biol. Evol.">
        <title>The Spruce Budworm Genome: Reconstructing the Evolutionary History of Antifreeze Proteins.</title>
        <authorList>
            <person name="Beliveau C."/>
            <person name="Gagne P."/>
            <person name="Picq S."/>
            <person name="Vernygora O."/>
            <person name="Keeling C.I."/>
            <person name="Pinkney K."/>
            <person name="Doucet D."/>
            <person name="Wen F."/>
            <person name="Johnston J.S."/>
            <person name="Maaroufi H."/>
            <person name="Boyle B."/>
            <person name="Laroche J."/>
            <person name="Dewar K."/>
            <person name="Juretic N."/>
            <person name="Blackburn G."/>
            <person name="Nisole A."/>
            <person name="Brunet B."/>
            <person name="Brandao M."/>
            <person name="Lumley L."/>
            <person name="Duan J."/>
            <person name="Quan G."/>
            <person name="Lucarotti C.J."/>
            <person name="Roe A.D."/>
            <person name="Sperling F.A.H."/>
            <person name="Levesque R.C."/>
            <person name="Cusson M."/>
        </authorList>
    </citation>
    <scope>NUCLEOTIDE SEQUENCE [LARGE SCALE GENOMIC DNA]</scope>
    <source>
        <strain evidence="1">Glfc:IPQL:Cfum</strain>
    </source>
</reference>
<comment type="caution">
    <text evidence="1">The sequence shown here is derived from an EMBL/GenBank/DDBJ whole genome shotgun (WGS) entry which is preliminary data.</text>
</comment>
<sequence>MTQESIRDGPNMGFTEYEYSAECSGIAKIIQRDFFPDLEKLRAQNEFLEASENKDYMRLRELTRKYSGSRPPTEPYNSPATFDTPDINRPDSPSEPTARAPSAEPTDAAVTEKTNDITDNHTLDSYLASHTSEDNASYDRVIALEQKKRAGKLAAAFAAEVDSHAKAVAALELPSIEQQADQTERPLELDTWSYTARNHIMYVPAGAASQRAPRKPGLRRRNTRLRAEPFDHKRSKEQISALAREQYVYRPFGGLMGRLVLLGMGPGANVTGKIGVDGVSASASQPASEYALVEPPSPQPGAGPDASPLMTWGHIEGTPFRLDGSDTPLPAVGAGAAYRMLSGGARERIALQLAEQAGRRRRPPTPRKPTPTPKSNTERLASMSPAARLLATKHLLSPRLKLTPNDVGILHAATPKRAPTPRRPLVATPKKPAAIDSGTENNLTDNLLQINVEKRARKKAQDFFRNVSGAARLLFSNDDLATHSSKTYAALLEKHPSPPACLNLPDLPASDDPAVAVSEDAVQLAICSFPNGSAGGLDGLSPQHIKDLTTMSLGDVRSALLKELTALINLMLSGRVNAEIVPLLYCANLVALSKKDGGIRPIAVGCTFRRLASKLCCRTFKPRQLGFGVKGGCARCAHLPESSGL</sequence>